<evidence type="ECO:0000313" key="3">
    <source>
        <dbReference type="Proteomes" id="UP000252357"/>
    </source>
</evidence>
<dbReference type="EMBL" id="QPGB01000007">
    <property type="protein sequence ID" value="RCS56458.1"/>
    <property type="molecule type" value="Genomic_DNA"/>
</dbReference>
<accession>A0A368KYC9</accession>
<dbReference type="AlphaFoldDB" id="A0A368KYC9"/>
<proteinExistence type="predicted"/>
<organism evidence="2 3">
    <name type="scientific">Parvibium lacunae</name>
    <dbReference type="NCBI Taxonomy" id="1888893"/>
    <lineage>
        <taxon>Bacteria</taxon>
        <taxon>Pseudomonadati</taxon>
        <taxon>Pseudomonadota</taxon>
        <taxon>Betaproteobacteria</taxon>
        <taxon>Burkholderiales</taxon>
        <taxon>Alcaligenaceae</taxon>
        <taxon>Parvibium</taxon>
    </lineage>
</organism>
<reference evidence="2 3" key="1">
    <citation type="journal article" date="2018" name="Int. J. Syst. Evol. Microbiol.">
        <title>Parvibium lacunae gen. nov., sp. nov., a new member of the family Alcaligenaceae isolated from a freshwater pond.</title>
        <authorList>
            <person name="Chen W.M."/>
            <person name="Xie P.B."/>
            <person name="Hsu M.Y."/>
            <person name="Sheu S.Y."/>
        </authorList>
    </citation>
    <scope>NUCLEOTIDE SEQUENCE [LARGE SCALE GENOMIC DNA]</scope>
    <source>
        <strain evidence="2 3">KMB9</strain>
    </source>
</reference>
<dbReference type="Proteomes" id="UP000252357">
    <property type="component" value="Unassembled WGS sequence"/>
</dbReference>
<name>A0A368KYC9_9BURK</name>
<sequence length="194" mass="21899">MTKISNQQKEVAKHTASAFLVDKPPIFHFWDDDHISDVYVLEAVNSPQHGVTSYATVGLSDHQLMHQGKDFGTRVEIVGACGSKFPDFGNVLATLAFCVINSKWFCAPGIIFPDVIKMYGHSLTMSDIYFTYPFLWDDRLKSARLSERDIAWLLAVPISKEESAFAQEFGSKKLEELFSEKDIDIYNLNRPSVV</sequence>
<evidence type="ECO:0000313" key="2">
    <source>
        <dbReference type="EMBL" id="RCS56458.1"/>
    </source>
</evidence>
<dbReference type="InterPro" id="IPR020941">
    <property type="entry name" value="SUFU-like_domain"/>
</dbReference>
<gene>
    <name evidence="2" type="ORF">DU000_12055</name>
</gene>
<dbReference type="RefSeq" id="WP_114403667.1">
    <property type="nucleotide sequence ID" value="NZ_QPGB01000007.1"/>
</dbReference>
<feature type="domain" description="Suppressor of fused-like" evidence="1">
    <location>
        <begin position="41"/>
        <end position="191"/>
    </location>
</feature>
<comment type="caution">
    <text evidence="2">The sequence shown here is derived from an EMBL/GenBank/DDBJ whole genome shotgun (WGS) entry which is preliminary data.</text>
</comment>
<keyword evidence="3" id="KW-1185">Reference proteome</keyword>
<dbReference type="OrthoDB" id="6045078at2"/>
<protein>
    <submittedName>
        <fullName evidence="2">Suppressor of fused domain protein</fullName>
    </submittedName>
</protein>
<evidence type="ECO:0000259" key="1">
    <source>
        <dbReference type="Pfam" id="PF05076"/>
    </source>
</evidence>
<dbReference type="Pfam" id="PF05076">
    <property type="entry name" value="SUFU"/>
    <property type="match status" value="1"/>
</dbReference>